<dbReference type="Proteomes" id="UP000288805">
    <property type="component" value="Unassembled WGS sequence"/>
</dbReference>
<dbReference type="EMBL" id="QGNW01000002">
    <property type="protein sequence ID" value="RVX23070.1"/>
    <property type="molecule type" value="Genomic_DNA"/>
</dbReference>
<sequence length="346" mass="38245">MEDMGYDKMSEVSRGGINWFVVEVKSFEILVKVELRPTVRIMEIGSGLLTGTRGEGNIDWNIIRTRLEDSFFVMGLGVEPHGLTKSPLIPKAQLREKGVVLGSLLEATMTKPLRLRDSVWFEKEFHANEAWVGVLGLPLHLWCHEVFKKIRDGCEVFVTKDEDMTCMTEVQWARILVKLDGRNGFTVVREKEDGSSRATCSKSLKESLVQGSNVSCGCNLGVMGSESKALGSGAGGKGSGLGRLECMGSQPLNRSSSLEKKGMELGVLRPICLIALEWTERGMVQDKIEMEKEGEELGDGLLNGAMRGSLETMSLEEVIRMEVSEKNLVPLRVQMSLRLLMAESDS</sequence>
<dbReference type="AlphaFoldDB" id="A0A438KPE6"/>
<gene>
    <name evidence="1" type="ORF">CK203_008497</name>
</gene>
<accession>A0A438KPE6</accession>
<evidence type="ECO:0000313" key="2">
    <source>
        <dbReference type="Proteomes" id="UP000288805"/>
    </source>
</evidence>
<name>A0A438KPE6_VITVI</name>
<reference evidence="1 2" key="1">
    <citation type="journal article" date="2018" name="PLoS Genet.">
        <title>Population sequencing reveals clonal diversity and ancestral inbreeding in the grapevine cultivar Chardonnay.</title>
        <authorList>
            <person name="Roach M.J."/>
            <person name="Johnson D.L."/>
            <person name="Bohlmann J."/>
            <person name="van Vuuren H.J."/>
            <person name="Jones S.J."/>
            <person name="Pretorius I.S."/>
            <person name="Schmidt S.A."/>
            <person name="Borneman A.R."/>
        </authorList>
    </citation>
    <scope>NUCLEOTIDE SEQUENCE [LARGE SCALE GENOMIC DNA]</scope>
    <source>
        <strain evidence="2">cv. Chardonnay</strain>
        <tissue evidence="1">Leaf</tissue>
    </source>
</reference>
<proteinExistence type="predicted"/>
<dbReference type="PANTHER" id="PTHR34427:SF5">
    <property type="entry name" value="DUF4283 DOMAIN-CONTAINING PROTEIN"/>
    <property type="match status" value="1"/>
</dbReference>
<evidence type="ECO:0000313" key="1">
    <source>
        <dbReference type="EMBL" id="RVX23070.1"/>
    </source>
</evidence>
<dbReference type="PANTHER" id="PTHR34427">
    <property type="entry name" value="DUF4283 DOMAIN PROTEIN"/>
    <property type="match status" value="1"/>
</dbReference>
<organism evidence="1 2">
    <name type="scientific">Vitis vinifera</name>
    <name type="common">Grape</name>
    <dbReference type="NCBI Taxonomy" id="29760"/>
    <lineage>
        <taxon>Eukaryota</taxon>
        <taxon>Viridiplantae</taxon>
        <taxon>Streptophyta</taxon>
        <taxon>Embryophyta</taxon>
        <taxon>Tracheophyta</taxon>
        <taxon>Spermatophyta</taxon>
        <taxon>Magnoliopsida</taxon>
        <taxon>eudicotyledons</taxon>
        <taxon>Gunneridae</taxon>
        <taxon>Pentapetalae</taxon>
        <taxon>rosids</taxon>
        <taxon>Vitales</taxon>
        <taxon>Vitaceae</taxon>
        <taxon>Viteae</taxon>
        <taxon>Vitis</taxon>
    </lineage>
</organism>
<comment type="caution">
    <text evidence="1">The sequence shown here is derived from an EMBL/GenBank/DDBJ whole genome shotgun (WGS) entry which is preliminary data.</text>
</comment>
<protein>
    <submittedName>
        <fullName evidence="1">Uncharacterized protein</fullName>
    </submittedName>
</protein>